<gene>
    <name evidence="1" type="ORF">LSINAPIS_LOCUS10297</name>
</gene>
<accession>A0A5E4QP08</accession>
<sequence length="66" mass="7910">MSVVAIPQANGFWDVGTTTFPPERTDTVSRLSFFRWQRAEPYTFITALFFPWIDWVDQQNRRRLNQ</sequence>
<proteinExistence type="predicted"/>
<keyword evidence="2" id="KW-1185">Reference proteome</keyword>
<organism evidence="1 2">
    <name type="scientific">Leptidea sinapis</name>
    <dbReference type="NCBI Taxonomy" id="189913"/>
    <lineage>
        <taxon>Eukaryota</taxon>
        <taxon>Metazoa</taxon>
        <taxon>Ecdysozoa</taxon>
        <taxon>Arthropoda</taxon>
        <taxon>Hexapoda</taxon>
        <taxon>Insecta</taxon>
        <taxon>Pterygota</taxon>
        <taxon>Neoptera</taxon>
        <taxon>Endopterygota</taxon>
        <taxon>Lepidoptera</taxon>
        <taxon>Glossata</taxon>
        <taxon>Ditrysia</taxon>
        <taxon>Papilionoidea</taxon>
        <taxon>Pieridae</taxon>
        <taxon>Dismorphiinae</taxon>
        <taxon>Leptidea</taxon>
    </lineage>
</organism>
<reference evidence="1 2" key="1">
    <citation type="submission" date="2017-07" db="EMBL/GenBank/DDBJ databases">
        <authorList>
            <person name="Talla V."/>
            <person name="Backstrom N."/>
        </authorList>
    </citation>
    <scope>NUCLEOTIDE SEQUENCE [LARGE SCALE GENOMIC DNA]</scope>
</reference>
<dbReference type="EMBL" id="FZQP02004111">
    <property type="protein sequence ID" value="VVC99410.1"/>
    <property type="molecule type" value="Genomic_DNA"/>
</dbReference>
<dbReference type="Proteomes" id="UP000324832">
    <property type="component" value="Unassembled WGS sequence"/>
</dbReference>
<evidence type="ECO:0000313" key="1">
    <source>
        <dbReference type="EMBL" id="VVC99410.1"/>
    </source>
</evidence>
<dbReference type="AlphaFoldDB" id="A0A5E4QP08"/>
<protein>
    <submittedName>
        <fullName evidence="1">Uncharacterized protein</fullName>
    </submittedName>
</protein>
<name>A0A5E4QP08_9NEOP</name>
<evidence type="ECO:0000313" key="2">
    <source>
        <dbReference type="Proteomes" id="UP000324832"/>
    </source>
</evidence>